<keyword evidence="3" id="KW-1185">Reference proteome</keyword>
<feature type="region of interest" description="Disordered" evidence="1">
    <location>
        <begin position="958"/>
        <end position="1045"/>
    </location>
</feature>
<feature type="compositionally biased region" description="Low complexity" evidence="1">
    <location>
        <begin position="1026"/>
        <end position="1045"/>
    </location>
</feature>
<feature type="region of interest" description="Disordered" evidence="1">
    <location>
        <begin position="1824"/>
        <end position="1844"/>
    </location>
</feature>
<evidence type="ECO:0000313" key="3">
    <source>
        <dbReference type="Proteomes" id="UP000272942"/>
    </source>
</evidence>
<organism evidence="4">
    <name type="scientific">Echinostoma caproni</name>
    <dbReference type="NCBI Taxonomy" id="27848"/>
    <lineage>
        <taxon>Eukaryota</taxon>
        <taxon>Metazoa</taxon>
        <taxon>Spiralia</taxon>
        <taxon>Lophotrochozoa</taxon>
        <taxon>Platyhelminthes</taxon>
        <taxon>Trematoda</taxon>
        <taxon>Digenea</taxon>
        <taxon>Plagiorchiida</taxon>
        <taxon>Echinostomata</taxon>
        <taxon>Echinostomatoidea</taxon>
        <taxon>Echinostomatidae</taxon>
        <taxon>Echinostoma</taxon>
    </lineage>
</organism>
<feature type="compositionally biased region" description="Polar residues" evidence="1">
    <location>
        <begin position="988"/>
        <end position="1004"/>
    </location>
</feature>
<feature type="compositionally biased region" description="Basic and acidic residues" evidence="1">
    <location>
        <begin position="958"/>
        <end position="969"/>
    </location>
</feature>
<proteinExistence type="predicted"/>
<feature type="compositionally biased region" description="Basic residues" evidence="1">
    <location>
        <begin position="2003"/>
        <end position="2016"/>
    </location>
</feature>
<feature type="compositionally biased region" description="Acidic residues" evidence="1">
    <location>
        <begin position="2285"/>
        <end position="2295"/>
    </location>
</feature>
<protein>
    <submittedName>
        <fullName evidence="4">Centrosomal protein of 192 kDa-like</fullName>
    </submittedName>
</protein>
<feature type="compositionally biased region" description="Acidic residues" evidence="1">
    <location>
        <begin position="2304"/>
        <end position="2314"/>
    </location>
</feature>
<feature type="region of interest" description="Disordered" evidence="1">
    <location>
        <begin position="1430"/>
        <end position="1608"/>
    </location>
</feature>
<feature type="compositionally biased region" description="Low complexity" evidence="1">
    <location>
        <begin position="707"/>
        <end position="725"/>
    </location>
</feature>
<feature type="compositionally biased region" description="Polar residues" evidence="1">
    <location>
        <begin position="2240"/>
        <end position="2258"/>
    </location>
</feature>
<feature type="compositionally biased region" description="Basic and acidic residues" evidence="1">
    <location>
        <begin position="815"/>
        <end position="826"/>
    </location>
</feature>
<feature type="region of interest" description="Disordered" evidence="1">
    <location>
        <begin position="707"/>
        <end position="826"/>
    </location>
</feature>
<feature type="compositionally biased region" description="Polar residues" evidence="1">
    <location>
        <begin position="1584"/>
        <end position="1602"/>
    </location>
</feature>
<dbReference type="OrthoDB" id="6265393at2759"/>
<feature type="region of interest" description="Disordered" evidence="1">
    <location>
        <begin position="1742"/>
        <end position="1768"/>
    </location>
</feature>
<feature type="compositionally biased region" description="Basic residues" evidence="1">
    <location>
        <begin position="2172"/>
        <end position="2189"/>
    </location>
</feature>
<evidence type="ECO:0000313" key="4">
    <source>
        <dbReference type="WBParaSite" id="ECPE_0001296101-mRNA-1"/>
    </source>
</evidence>
<reference evidence="2 3" key="2">
    <citation type="submission" date="2018-11" db="EMBL/GenBank/DDBJ databases">
        <authorList>
            <consortium name="Pathogen Informatics"/>
        </authorList>
    </citation>
    <scope>NUCLEOTIDE SEQUENCE [LARGE SCALE GENOMIC DNA]</scope>
    <source>
        <strain evidence="2 3">Egypt</strain>
    </source>
</reference>
<feature type="compositionally biased region" description="Polar residues" evidence="1">
    <location>
        <begin position="752"/>
        <end position="763"/>
    </location>
</feature>
<feature type="compositionally biased region" description="Basic residues" evidence="1">
    <location>
        <begin position="1927"/>
        <end position="1940"/>
    </location>
</feature>
<feature type="region of interest" description="Disordered" evidence="1">
    <location>
        <begin position="1921"/>
        <end position="1940"/>
    </location>
</feature>
<feature type="region of interest" description="Disordered" evidence="1">
    <location>
        <begin position="1856"/>
        <end position="1911"/>
    </location>
</feature>
<feature type="region of interest" description="Disordered" evidence="1">
    <location>
        <begin position="200"/>
        <end position="220"/>
    </location>
</feature>
<feature type="region of interest" description="Disordered" evidence="1">
    <location>
        <begin position="1984"/>
        <end position="2029"/>
    </location>
</feature>
<sequence length="2398" mass="257964">MDCGASMTAVNDTVNLDEDSNNSLVKDDLITLAWRLTQMKGQEVNNTVIGDNRELIGSNEDGDGKDAADLESVLGPDADRLSAADHVSDSFLQSLVNDSPGLALGSADDDDADADVETARLFDSDFGVCVTDDPLDDPAQTTNVNQQHTGVSHQGSSCMDSATQFELDLEAFAKSDCPLDTSASGHSVPVPSSQQVRSLFQNSSNAHHHPANRSRGLPCDLSRTMSAESKLLGLFGSGTRRHGSKTHRSTQEDDFLAVDFADADGDYTTAEQFNEALLLLGPQPNSPVELSLTYDKSIKEPCELQPPQETHETEPQVKPADQTENHAPETTALMDQLPSIVPNSPRRLTYLSEQEICIDLECFDCESEDDTVSERAVVTITTEDVSSKCLRPLMETTVAQSPKLCTFQLPLATVLLDTIEQTEPVMHTFPEITKIEVYRSSEQDTVHNASNPTTPTQLMESVDIPQDSKSVEVSSMILESRDTKSGDSDEEATLAMRLDSNQIPAEEHVFNTDSAKNQHYSSVRRSIPRNVRPAKRQFRARSISLATPLELAASTPTRVSRNRRRLLSAPSQIPPLSAVLRHTRQSSTRYASLKKTDSDDHPSISGSDSQKLSPQPHMAAVPSTEQSSHLSADESATEPMQAQSILTVLASSSALLEAAADLGSESDVSPVKSSLGLDTLDRMLKNCQKRSQQALCDTTDSKSSLVSSLESDATGGSQTATGQSTVPMTCLGTEQDRSIASEGASTEPDAADTTSLSNWTSITDCDRETTSKPIVSDVDGGSHRRRRRVVGRRSKKTISRRRKQPERVQASEGTRSSETDQIRSDSVELEFTYPTEKNTLLTPTSDHASSDALRASSIDSMASNLPLTGFLFCSSERPHSFGLSSESMAAIQSANNSVPIGDFSQHLPQLTLAQGGPLFPDLPPSPTDVLFHECDLCKSDSVRPIETNPDPVEQLNIEQRHEPQPLERVHHGRLKSKDSPSIQPAKAQAQSSGFFNSTTVISTTSRPIHSRVPPPHRRRRKRSGRSRSAGKVSHSTLESTETHTSLCPPRSAFDLAIITPINLKKPSIDAPFARFAVNPELPTFADVQTNGLGDAFARKSDGPPIWDSGLCPGAPLFVNTTVKTSESEQNKMETHSLSPTALIDTSSEVAETSSDRVSLSSTAFHDDEKPNPTTSCCLSDLASFSPHLTIASSTGSLSLFDQSIGTFPVLRIPPFGQMPSLSVIATSQLPKTGDMGAVALSTPSPAASLATPPSLLAGAVAFNTDAVATIPGLKLPTATGLSSLSITTTTRVPGSTFGSFAGAAAFRATSFSALAAKAESSSDKSKGLLWTERLTFSDLAKVACQSDLAKPLASNRSNVSGWGQETEQSENRLNGLSSVRLFQNYTQSDPQNNSDSGPASQHTSDEGEQSTSLLLSTSVVVNGTSCELAVSSTSDLDPPSPSTTNLFEPTDVSRREPKPTKTTHSSRKGSRRRRGSRKASQSIRKHKTSQLVPDFEQGFSLPVNPTTAENLDLQYTPHDITRGDPLSPIATHEDSIPLSVTKEDSTPILDTQKDSFPPITTHEDPTPPAAEDSFPPLDTREHSLSPTATQKDSIQLSTTNEAPTLPLKTHSDSLSLVATHEDSPPIVSNHEESPLIVRTDEDSFSPVANHEDSLLPATIHENSLPTGLSEPKSSPPKVETFSETVAQETEHVWEAVPAQVDDQALECFDAPVVETSNTSEITATEPKTDSAPLGDYEVSAIPSTPITNEPVSSPKLESIPDRPESTSPAIEPVVETLPVASLCPEEDATCITNFDVTHSPVDEIITLPLDQEDCIALAAEPESVTNSNDAHDASESENLLTPSKGLELSEDGINEVGMHSSETEPDPTPSTANAEPSREEDESTHPKSSSHSDTEAPNPSGSTDHNPCPPIRLRLNLKLATVEHSQSRGKKTKKSKRRHAQKIISALPMQHQNSPMTAVVSARTPTSLSIRLAPRPKITRLPVTQRILSLNPPESQTRDSIPRRARSRRAGHRGPRSRSDRGISSVPDSTTVTVQNAAVAWTSNNPSTTTHSNTQVYTVVPNATRSVSASRSSAAGPVSRTGYPPRLGSVFAKKIFSTAKQDRRSSYAHLAQPWRSSMRGSPRKRGLSRPQSGAPMNKPSGSVSQPGPPTTDPKTAPALPVPSTSPAIRGIIGRRGRRGSGRGRGRLSKRALSVDTDLSDKRVNGHQQRSIPSADPPAIRLVIRLGKHVQQTQSMERVIHNASSVSPAVTRSPSQNSESDQEVMRFTQASATRSDLLLNERIADADEDGDDEVVDPGESGAVVEPDDVEDDLNSTDELPPFEFCTATEAETYMDPNQVRIHRIVNQAVTSRSSVGDCFLGSDDEDEDDGVVDTILKATAPTDRLVSSLGFNEHLPTKQ</sequence>
<feature type="compositionally biased region" description="Polar residues" evidence="1">
    <location>
        <begin position="604"/>
        <end position="613"/>
    </location>
</feature>
<evidence type="ECO:0000313" key="2">
    <source>
        <dbReference type="EMBL" id="VDP90195.1"/>
    </source>
</evidence>
<feature type="region of interest" description="Disordered" evidence="1">
    <location>
        <begin position="2066"/>
        <end position="2085"/>
    </location>
</feature>
<feature type="compositionally biased region" description="Polar residues" evidence="1">
    <location>
        <begin position="1986"/>
        <end position="1995"/>
    </location>
</feature>
<dbReference type="Proteomes" id="UP000272942">
    <property type="component" value="Unassembled WGS sequence"/>
</dbReference>
<feature type="compositionally biased region" description="Basic residues" evidence="1">
    <location>
        <begin position="1464"/>
        <end position="1488"/>
    </location>
</feature>
<dbReference type="EMBL" id="UZAN01053921">
    <property type="protein sequence ID" value="VDP90195.1"/>
    <property type="molecule type" value="Genomic_DNA"/>
</dbReference>
<feature type="compositionally biased region" description="Basic and acidic residues" evidence="1">
    <location>
        <begin position="309"/>
        <end position="323"/>
    </location>
</feature>
<feature type="region of interest" description="Disordered" evidence="1">
    <location>
        <begin position="2099"/>
        <end position="2213"/>
    </location>
</feature>
<feature type="region of interest" description="Disordered" evidence="1">
    <location>
        <begin position="576"/>
        <end position="639"/>
    </location>
</feature>
<feature type="compositionally biased region" description="Basic residues" evidence="1">
    <location>
        <begin position="783"/>
        <end position="804"/>
    </location>
</feature>
<feature type="compositionally biased region" description="Basic and acidic residues" evidence="1">
    <location>
        <begin position="1531"/>
        <end position="1545"/>
    </location>
</feature>
<feature type="compositionally biased region" description="Low complexity" evidence="1">
    <location>
        <begin position="2066"/>
        <end position="2080"/>
    </location>
</feature>
<accession>A0A183B138</accession>
<feature type="region of interest" description="Disordered" evidence="1">
    <location>
        <begin position="2284"/>
        <end position="2319"/>
    </location>
</feature>
<feature type="compositionally biased region" description="Polar residues" evidence="1">
    <location>
        <begin position="1742"/>
        <end position="1751"/>
    </location>
</feature>
<evidence type="ECO:0000256" key="1">
    <source>
        <dbReference type="SAM" id="MobiDB-lite"/>
    </source>
</evidence>
<feature type="compositionally biased region" description="Polar residues" evidence="1">
    <location>
        <begin position="1386"/>
        <end position="1402"/>
    </location>
</feature>
<feature type="compositionally biased region" description="Polar residues" evidence="1">
    <location>
        <begin position="1886"/>
        <end position="1905"/>
    </location>
</feature>
<feature type="region of interest" description="Disordered" evidence="1">
    <location>
        <begin position="2240"/>
        <end position="2263"/>
    </location>
</feature>
<feature type="region of interest" description="Disordered" evidence="1">
    <location>
        <begin position="1716"/>
        <end position="1735"/>
    </location>
</feature>
<feature type="region of interest" description="Disordered" evidence="1">
    <location>
        <begin position="1386"/>
        <end position="1412"/>
    </location>
</feature>
<reference evidence="4" key="1">
    <citation type="submission" date="2016-06" db="UniProtKB">
        <authorList>
            <consortium name="WormBaseParasite"/>
        </authorList>
    </citation>
    <scope>IDENTIFICATION</scope>
</reference>
<feature type="compositionally biased region" description="Basic residues" evidence="1">
    <location>
        <begin position="1014"/>
        <end position="1025"/>
    </location>
</feature>
<gene>
    <name evidence="2" type="ORF">ECPE_LOCUS12923</name>
</gene>
<feature type="region of interest" description="Disordered" evidence="1">
    <location>
        <begin position="304"/>
        <end position="323"/>
    </location>
</feature>
<dbReference type="WBParaSite" id="ECPE_0001296101-mRNA-1">
    <property type="protein sequence ID" value="ECPE_0001296101-mRNA-1"/>
    <property type="gene ID" value="ECPE_0001296101"/>
</dbReference>
<name>A0A183B138_9TREM</name>